<dbReference type="Pfam" id="PF00107">
    <property type="entry name" value="ADH_zinc_N"/>
    <property type="match status" value="1"/>
</dbReference>
<evidence type="ECO:0000256" key="5">
    <source>
        <dbReference type="ARBA" id="ARBA00023002"/>
    </source>
</evidence>
<keyword evidence="9" id="KW-1185">Reference proteome</keyword>
<dbReference type="InterPro" id="IPR036291">
    <property type="entry name" value="NAD(P)-bd_dom_sf"/>
</dbReference>
<dbReference type="InterPro" id="IPR013154">
    <property type="entry name" value="ADH-like_N"/>
</dbReference>
<dbReference type="SUPFAM" id="SSF51735">
    <property type="entry name" value="NAD(P)-binding Rossmann-fold domains"/>
    <property type="match status" value="1"/>
</dbReference>
<dbReference type="GO" id="GO:0004022">
    <property type="term" value="F:alcohol dehydrogenase (NAD+) activity"/>
    <property type="evidence" value="ECO:0007669"/>
    <property type="project" value="TreeGrafter"/>
</dbReference>
<evidence type="ECO:0000256" key="4">
    <source>
        <dbReference type="ARBA" id="ARBA00022833"/>
    </source>
</evidence>
<proteinExistence type="inferred from homology"/>
<evidence type="ECO:0000313" key="8">
    <source>
        <dbReference type="EMBL" id="RDX47028.1"/>
    </source>
</evidence>
<dbReference type="OrthoDB" id="1560166at2759"/>
<sequence>MATTMLGGFYVPGNNRVVLQDTPIPTPTAKQVLLKVVAAGVCHSDVFFLNASTPDPRTYILGHENAGYAVSWGSDVTGITKDQLYVVYLFSSCATQVQGSLADTAVIGVGLNGGYAKYLIANVDQLVPVPQGLAPEIACLSTDSLITAYRAVHNAAELRPGTKKRVLIYGAGGLGHQAIQIAKSYGATVYACDFKPEARELALSLGAEQAFDAAELQAATADTAKDPLVVDIGIDFVTNAQSFTLLSSAVRRAETSLSSPGGLIVLVNVIPSSIGERTAGANSAALSFNTADFVTNHINIKTSLYGTLDDCKASLDLLAKGIVKPIVSTEPLHRVVDVLDELKANEYLGRKVILPATGTD</sequence>
<keyword evidence="3 6" id="KW-0479">Metal-binding</keyword>
<dbReference type="Proteomes" id="UP000256964">
    <property type="component" value="Unassembled WGS sequence"/>
</dbReference>
<dbReference type="GO" id="GO:0008270">
    <property type="term" value="F:zinc ion binding"/>
    <property type="evidence" value="ECO:0007669"/>
    <property type="project" value="InterPro"/>
</dbReference>
<comment type="cofactor">
    <cofactor evidence="1 6">
        <name>Zn(2+)</name>
        <dbReference type="ChEBI" id="CHEBI:29105"/>
    </cofactor>
</comment>
<reference evidence="8 9" key="1">
    <citation type="journal article" date="2018" name="Biotechnol. Biofuels">
        <title>Integrative visual omics of the white-rot fungus Polyporus brumalis exposes the biotechnological potential of its oxidative enzymes for delignifying raw plant biomass.</title>
        <authorList>
            <person name="Miyauchi S."/>
            <person name="Rancon A."/>
            <person name="Drula E."/>
            <person name="Hage H."/>
            <person name="Chaduli D."/>
            <person name="Favel A."/>
            <person name="Grisel S."/>
            <person name="Henrissat B."/>
            <person name="Herpoel-Gimbert I."/>
            <person name="Ruiz-Duenas F.J."/>
            <person name="Chevret D."/>
            <person name="Hainaut M."/>
            <person name="Lin J."/>
            <person name="Wang M."/>
            <person name="Pangilinan J."/>
            <person name="Lipzen A."/>
            <person name="Lesage-Meessen L."/>
            <person name="Navarro D."/>
            <person name="Riley R."/>
            <person name="Grigoriev I.V."/>
            <person name="Zhou S."/>
            <person name="Raouche S."/>
            <person name="Rosso M.N."/>
        </authorList>
    </citation>
    <scope>NUCLEOTIDE SEQUENCE [LARGE SCALE GENOMIC DNA]</scope>
    <source>
        <strain evidence="8 9">BRFM 1820</strain>
    </source>
</reference>
<protein>
    <submittedName>
        <fullName evidence="8">N-benzyl-3-pyrrolidinol dehydrogenase</fullName>
    </submittedName>
</protein>
<evidence type="ECO:0000256" key="1">
    <source>
        <dbReference type="ARBA" id="ARBA00001947"/>
    </source>
</evidence>
<evidence type="ECO:0000256" key="6">
    <source>
        <dbReference type="RuleBase" id="RU361277"/>
    </source>
</evidence>
<evidence type="ECO:0000256" key="3">
    <source>
        <dbReference type="ARBA" id="ARBA00022723"/>
    </source>
</evidence>
<evidence type="ECO:0000313" key="9">
    <source>
        <dbReference type="Proteomes" id="UP000256964"/>
    </source>
</evidence>
<dbReference type="AlphaFoldDB" id="A0A371D3B2"/>
<evidence type="ECO:0000256" key="2">
    <source>
        <dbReference type="ARBA" id="ARBA00008072"/>
    </source>
</evidence>
<dbReference type="SUPFAM" id="SSF50129">
    <property type="entry name" value="GroES-like"/>
    <property type="match status" value="1"/>
</dbReference>
<comment type="similarity">
    <text evidence="2 6">Belongs to the zinc-containing alcohol dehydrogenase family.</text>
</comment>
<dbReference type="PANTHER" id="PTHR42940">
    <property type="entry name" value="ALCOHOL DEHYDROGENASE 1-RELATED"/>
    <property type="match status" value="1"/>
</dbReference>
<dbReference type="InterPro" id="IPR002328">
    <property type="entry name" value="ADH_Zn_CS"/>
</dbReference>
<dbReference type="InterPro" id="IPR013149">
    <property type="entry name" value="ADH-like_C"/>
</dbReference>
<dbReference type="SMART" id="SM00829">
    <property type="entry name" value="PKS_ER"/>
    <property type="match status" value="1"/>
</dbReference>
<name>A0A371D3B2_9APHY</name>
<feature type="domain" description="Enoyl reductase (ER)" evidence="7">
    <location>
        <begin position="13"/>
        <end position="353"/>
    </location>
</feature>
<dbReference type="PANTHER" id="PTHR42940:SF8">
    <property type="entry name" value="VACUOLAR PROTEIN SORTING-ASSOCIATED PROTEIN 11"/>
    <property type="match status" value="1"/>
</dbReference>
<keyword evidence="5" id="KW-0560">Oxidoreductase</keyword>
<dbReference type="Gene3D" id="3.40.50.720">
    <property type="entry name" value="NAD(P)-binding Rossmann-like Domain"/>
    <property type="match status" value="1"/>
</dbReference>
<dbReference type="Pfam" id="PF08240">
    <property type="entry name" value="ADH_N"/>
    <property type="match status" value="1"/>
</dbReference>
<keyword evidence="4 6" id="KW-0862">Zinc</keyword>
<dbReference type="InterPro" id="IPR011032">
    <property type="entry name" value="GroES-like_sf"/>
</dbReference>
<accession>A0A371D3B2</accession>
<dbReference type="PROSITE" id="PS00059">
    <property type="entry name" value="ADH_ZINC"/>
    <property type="match status" value="1"/>
</dbReference>
<dbReference type="EMBL" id="KZ857422">
    <property type="protein sequence ID" value="RDX47028.1"/>
    <property type="molecule type" value="Genomic_DNA"/>
</dbReference>
<dbReference type="STRING" id="139420.A0A371D3B2"/>
<evidence type="ECO:0000259" key="7">
    <source>
        <dbReference type="SMART" id="SM00829"/>
    </source>
</evidence>
<dbReference type="Gene3D" id="3.90.180.10">
    <property type="entry name" value="Medium-chain alcohol dehydrogenases, catalytic domain"/>
    <property type="match status" value="1"/>
</dbReference>
<gene>
    <name evidence="8" type="ORF">OH76DRAFT_1419879</name>
</gene>
<dbReference type="InterPro" id="IPR020843">
    <property type="entry name" value="ER"/>
</dbReference>
<dbReference type="GO" id="GO:0005737">
    <property type="term" value="C:cytoplasm"/>
    <property type="evidence" value="ECO:0007669"/>
    <property type="project" value="TreeGrafter"/>
</dbReference>
<organism evidence="8 9">
    <name type="scientific">Lentinus brumalis</name>
    <dbReference type="NCBI Taxonomy" id="2498619"/>
    <lineage>
        <taxon>Eukaryota</taxon>
        <taxon>Fungi</taxon>
        <taxon>Dikarya</taxon>
        <taxon>Basidiomycota</taxon>
        <taxon>Agaricomycotina</taxon>
        <taxon>Agaricomycetes</taxon>
        <taxon>Polyporales</taxon>
        <taxon>Polyporaceae</taxon>
        <taxon>Lentinus</taxon>
    </lineage>
</organism>